<name>A0AAV8TDP4_9ROSI</name>
<reference evidence="5 6" key="1">
    <citation type="submission" date="2021-09" db="EMBL/GenBank/DDBJ databases">
        <title>Genomic insights and catalytic innovation underlie evolution of tropane alkaloids biosynthesis.</title>
        <authorList>
            <person name="Wang Y.-J."/>
            <person name="Tian T."/>
            <person name="Huang J.-P."/>
            <person name="Huang S.-X."/>
        </authorList>
    </citation>
    <scope>NUCLEOTIDE SEQUENCE [LARGE SCALE GENOMIC DNA]</scope>
    <source>
        <strain evidence="5">KIB-2018</strain>
        <tissue evidence="5">Leaf</tissue>
    </source>
</reference>
<comment type="caution">
    <text evidence="5">The sequence shown here is derived from an EMBL/GenBank/DDBJ whole genome shotgun (WGS) entry which is preliminary data.</text>
</comment>
<comment type="similarity">
    <text evidence="1">Belongs to the 'GDSL' lipolytic enzyme family.</text>
</comment>
<keyword evidence="4" id="KW-0732">Signal</keyword>
<accession>A0AAV8TDP4</accession>
<gene>
    <name evidence="5" type="ORF">K2173_006261</name>
</gene>
<evidence type="ECO:0000313" key="6">
    <source>
        <dbReference type="Proteomes" id="UP001159364"/>
    </source>
</evidence>
<keyword evidence="3" id="KW-0443">Lipid metabolism</keyword>
<dbReference type="Proteomes" id="UP001159364">
    <property type="component" value="Linkage Group LG05"/>
</dbReference>
<evidence type="ECO:0008006" key="7">
    <source>
        <dbReference type="Google" id="ProtNLM"/>
    </source>
</evidence>
<protein>
    <recommendedName>
        <fullName evidence="7">GDSL esterase/lipase</fullName>
    </recommendedName>
</protein>
<feature type="chain" id="PRO_5043631003" description="GDSL esterase/lipase" evidence="4">
    <location>
        <begin position="23"/>
        <end position="372"/>
    </location>
</feature>
<dbReference type="AlphaFoldDB" id="A0AAV8TDP4"/>
<dbReference type="EMBL" id="JAIWQS010000005">
    <property type="protein sequence ID" value="KAJ8764521.1"/>
    <property type="molecule type" value="Genomic_DNA"/>
</dbReference>
<dbReference type="PANTHER" id="PTHR45648:SF180">
    <property type="entry name" value="OS04G0561800 PROTEIN"/>
    <property type="match status" value="1"/>
</dbReference>
<evidence type="ECO:0000256" key="1">
    <source>
        <dbReference type="ARBA" id="ARBA00008668"/>
    </source>
</evidence>
<dbReference type="InterPro" id="IPR051058">
    <property type="entry name" value="GDSL_Est/Lipase"/>
</dbReference>
<dbReference type="GO" id="GO:0016042">
    <property type="term" value="P:lipid catabolic process"/>
    <property type="evidence" value="ECO:0007669"/>
    <property type="project" value="UniProtKB-KW"/>
</dbReference>
<evidence type="ECO:0000256" key="3">
    <source>
        <dbReference type="ARBA" id="ARBA00022963"/>
    </source>
</evidence>
<dbReference type="InterPro" id="IPR035669">
    <property type="entry name" value="SGNH_plant_lipase-like"/>
</dbReference>
<proteinExistence type="inferred from homology"/>
<keyword evidence="6" id="KW-1185">Reference proteome</keyword>
<keyword evidence="3" id="KW-0442">Lipid degradation</keyword>
<evidence type="ECO:0000256" key="2">
    <source>
        <dbReference type="ARBA" id="ARBA00022801"/>
    </source>
</evidence>
<feature type="signal peptide" evidence="4">
    <location>
        <begin position="1"/>
        <end position="22"/>
    </location>
</feature>
<dbReference type="InterPro" id="IPR036514">
    <property type="entry name" value="SGNH_hydro_sf"/>
</dbReference>
<evidence type="ECO:0000256" key="4">
    <source>
        <dbReference type="SAM" id="SignalP"/>
    </source>
</evidence>
<organism evidence="5 6">
    <name type="scientific">Erythroxylum novogranatense</name>
    <dbReference type="NCBI Taxonomy" id="1862640"/>
    <lineage>
        <taxon>Eukaryota</taxon>
        <taxon>Viridiplantae</taxon>
        <taxon>Streptophyta</taxon>
        <taxon>Embryophyta</taxon>
        <taxon>Tracheophyta</taxon>
        <taxon>Spermatophyta</taxon>
        <taxon>Magnoliopsida</taxon>
        <taxon>eudicotyledons</taxon>
        <taxon>Gunneridae</taxon>
        <taxon>Pentapetalae</taxon>
        <taxon>rosids</taxon>
        <taxon>fabids</taxon>
        <taxon>Malpighiales</taxon>
        <taxon>Erythroxylaceae</taxon>
        <taxon>Erythroxylum</taxon>
    </lineage>
</organism>
<dbReference type="Pfam" id="PF00657">
    <property type="entry name" value="Lipase_GDSL"/>
    <property type="match status" value="1"/>
</dbReference>
<dbReference type="Gene3D" id="3.40.50.1110">
    <property type="entry name" value="SGNH hydrolase"/>
    <property type="match status" value="1"/>
</dbReference>
<dbReference type="CDD" id="cd01837">
    <property type="entry name" value="SGNH_plant_lipase_like"/>
    <property type="match status" value="1"/>
</dbReference>
<dbReference type="PANTHER" id="PTHR45648">
    <property type="entry name" value="GDSL LIPASE/ACYLHYDROLASE FAMILY PROTEIN (AFU_ORTHOLOGUE AFUA_4G14700)"/>
    <property type="match status" value="1"/>
</dbReference>
<dbReference type="InterPro" id="IPR001087">
    <property type="entry name" value="GDSL"/>
</dbReference>
<sequence length="372" mass="40702">MAERLTPAFFFLYFSMTLVALCMDEAGTKTVPAVFIFGDSTFDVGTNNFLNESTAKSNFPYNGIDYAFSIPTGRFSNGYNTADEIVRLLGFAISPPPFLSLVSHYSTFRQRILLGVNFASGGSGIFSSTGLGFGKVVSLAEQIQQFSTVHGNISEMLSPNATSRIFSQSLFLISTGSNDMFEFSAATLNRTTNVTASEFLQSLLSNYTNHLQNLYDLGARKFAIVSVPPIGCCPSPRAVLKSDVCIKEMNDLAVAFFVNIQALLKSWSSQFPGVTYSLANSYQMTSDVMENPLVFGMKEVKNACCGKGTFNGELPCDSRIDPTLCSNRREYLFWDLFHPTAAVSRLAALSMFGGSSRYVTPMNISQLVETNI</sequence>
<keyword evidence="2" id="KW-0378">Hydrolase</keyword>
<evidence type="ECO:0000313" key="5">
    <source>
        <dbReference type="EMBL" id="KAJ8764521.1"/>
    </source>
</evidence>
<dbReference type="GO" id="GO:0016788">
    <property type="term" value="F:hydrolase activity, acting on ester bonds"/>
    <property type="evidence" value="ECO:0007669"/>
    <property type="project" value="InterPro"/>
</dbReference>